<proteinExistence type="predicted"/>
<dbReference type="InterPro" id="IPR000352">
    <property type="entry name" value="Pep_chain_release_fac_I"/>
</dbReference>
<dbReference type="GO" id="GO:0043022">
    <property type="term" value="F:ribosome binding"/>
    <property type="evidence" value="ECO:0007669"/>
    <property type="project" value="TreeGrafter"/>
</dbReference>
<dbReference type="KEGG" id="dsa:Desal_0067"/>
<dbReference type="OrthoDB" id="9815709at2"/>
<dbReference type="eggNOG" id="COG0216">
    <property type="taxonomic scope" value="Bacteria"/>
</dbReference>
<organism evidence="3 4">
    <name type="scientific">Maridesulfovibrio salexigens (strain ATCC 14822 / DSM 2638 / NCIMB 8403 / VKM B-1763)</name>
    <name type="common">Desulfovibrio salexigens</name>
    <dbReference type="NCBI Taxonomy" id="526222"/>
    <lineage>
        <taxon>Bacteria</taxon>
        <taxon>Pseudomonadati</taxon>
        <taxon>Thermodesulfobacteriota</taxon>
        <taxon>Desulfovibrionia</taxon>
        <taxon>Desulfovibrionales</taxon>
        <taxon>Desulfovibrionaceae</taxon>
        <taxon>Maridesulfovibrio</taxon>
    </lineage>
</organism>
<dbReference type="GO" id="GO:0003747">
    <property type="term" value="F:translation release factor activity"/>
    <property type="evidence" value="ECO:0007669"/>
    <property type="project" value="InterPro"/>
</dbReference>
<dbReference type="RefSeq" id="WP_012765664.1">
    <property type="nucleotide sequence ID" value="NC_012881.1"/>
</dbReference>
<keyword evidence="4" id="KW-1185">Reference proteome</keyword>
<feature type="region of interest" description="Disordered" evidence="1">
    <location>
        <begin position="100"/>
        <end position="138"/>
    </location>
</feature>
<dbReference type="Gene3D" id="3.30.160.20">
    <property type="match status" value="1"/>
</dbReference>
<dbReference type="NCBIfam" id="NF006718">
    <property type="entry name" value="PRK09256.1"/>
    <property type="match status" value="1"/>
</dbReference>
<feature type="compositionally biased region" description="Basic residues" evidence="1">
    <location>
        <begin position="102"/>
        <end position="138"/>
    </location>
</feature>
<dbReference type="AlphaFoldDB" id="C6BV01"/>
<dbReference type="GO" id="GO:0072344">
    <property type="term" value="P:rescue of stalled ribosome"/>
    <property type="evidence" value="ECO:0007669"/>
    <property type="project" value="TreeGrafter"/>
</dbReference>
<dbReference type="HOGENOM" id="CLU_089470_3_2_7"/>
<evidence type="ECO:0000313" key="4">
    <source>
        <dbReference type="Proteomes" id="UP000002601"/>
    </source>
</evidence>
<dbReference type="EMBL" id="CP001649">
    <property type="protein sequence ID" value="ACS78138.1"/>
    <property type="molecule type" value="Genomic_DNA"/>
</dbReference>
<dbReference type="Proteomes" id="UP000002601">
    <property type="component" value="Chromosome"/>
</dbReference>
<dbReference type="GO" id="GO:0004045">
    <property type="term" value="F:peptidyl-tRNA hydrolase activity"/>
    <property type="evidence" value="ECO:0007669"/>
    <property type="project" value="TreeGrafter"/>
</dbReference>
<sequence length="138" mass="15794">MISITHTLSIPENEITFLTSRSSGPGGQHVNKTSSKVTLVFNVQDSPSLSDYQKTLIMSRLSGRINTKGELQLSCEEHRSQFRNKEEVVSRFTKMLAEALKPVRKRRKTKVPYSAKRKRLDNKKKRSEVKKGRSKPSY</sequence>
<evidence type="ECO:0000313" key="3">
    <source>
        <dbReference type="EMBL" id="ACS78138.1"/>
    </source>
</evidence>
<gene>
    <name evidence="3" type="ordered locus">Desal_0067</name>
</gene>
<evidence type="ECO:0000256" key="1">
    <source>
        <dbReference type="SAM" id="MobiDB-lite"/>
    </source>
</evidence>
<feature type="domain" description="Prokaryotic-type class I peptide chain release factors" evidence="2">
    <location>
        <begin position="21"/>
        <end position="37"/>
    </location>
</feature>
<reference evidence="3 4" key="1">
    <citation type="submission" date="2009-06" db="EMBL/GenBank/DDBJ databases">
        <title>Complete sequence of Desulfovibrio salexigens DSM 2638.</title>
        <authorList>
            <consortium name="US DOE Joint Genome Institute"/>
            <person name="Lucas S."/>
            <person name="Copeland A."/>
            <person name="Lapidus A."/>
            <person name="Glavina del Rio T."/>
            <person name="Tice H."/>
            <person name="Bruce D."/>
            <person name="Goodwin L."/>
            <person name="Pitluck S."/>
            <person name="Munk A.C."/>
            <person name="Brettin T."/>
            <person name="Detter J.C."/>
            <person name="Han C."/>
            <person name="Tapia R."/>
            <person name="Larimer F."/>
            <person name="Land M."/>
            <person name="Hauser L."/>
            <person name="Kyrpides N."/>
            <person name="Anderson I."/>
            <person name="Wall J.D."/>
            <person name="Arkin A.P."/>
            <person name="Dehal P."/>
            <person name="Chivian D."/>
            <person name="Giles B."/>
            <person name="Hazen T.C."/>
        </authorList>
    </citation>
    <scope>NUCLEOTIDE SEQUENCE [LARGE SCALE GENOMIC DNA]</scope>
    <source>
        <strain evidence="4">ATCC 14822 / DSM 2638 / NCIMB 8403 / VKM B-1763</strain>
    </source>
</reference>
<accession>C6BV01</accession>
<dbReference type="PANTHER" id="PTHR47814">
    <property type="entry name" value="PEPTIDYL-TRNA HYDROLASE ARFB"/>
    <property type="match status" value="1"/>
</dbReference>
<dbReference type="SUPFAM" id="SSF110916">
    <property type="entry name" value="Peptidyl-tRNA hydrolase domain-like"/>
    <property type="match status" value="1"/>
</dbReference>
<evidence type="ECO:0000259" key="2">
    <source>
        <dbReference type="PROSITE" id="PS00745"/>
    </source>
</evidence>
<protein>
    <submittedName>
        <fullName evidence="3">Class I peptide chain release factor</fullName>
    </submittedName>
</protein>
<dbReference type="PROSITE" id="PS00745">
    <property type="entry name" value="RF_PROK_I"/>
    <property type="match status" value="1"/>
</dbReference>
<dbReference type="STRING" id="526222.Desal_0067"/>
<dbReference type="PANTHER" id="PTHR47814:SF1">
    <property type="entry name" value="PEPTIDYL-TRNA HYDROLASE ARFB"/>
    <property type="match status" value="1"/>
</dbReference>
<name>C6BV01_MARSD</name>
<dbReference type="Pfam" id="PF00472">
    <property type="entry name" value="RF-1"/>
    <property type="match status" value="1"/>
</dbReference>